<dbReference type="STRING" id="869213.GCA_000517085_00223"/>
<dbReference type="Proteomes" id="UP000019402">
    <property type="component" value="Unassembled WGS sequence"/>
</dbReference>
<reference evidence="3 4" key="1">
    <citation type="journal article" date="2014" name="Genome Announc.">
        <title>Draft Genome Sequence of Cytophaga fermentans JCM 21142T, a Facultative Anaerobe Isolated from Marine Mud.</title>
        <authorList>
            <person name="Starns D."/>
            <person name="Oshima K."/>
            <person name="Suda W."/>
            <person name="Iino T."/>
            <person name="Yuki M."/>
            <person name="Inoue J."/>
            <person name="Kitamura K."/>
            <person name="Iida T."/>
            <person name="Darby A."/>
            <person name="Hattori M."/>
            <person name="Ohkuma M."/>
        </authorList>
    </citation>
    <scope>NUCLEOTIDE SEQUENCE [LARGE SCALE GENOMIC DNA]</scope>
    <source>
        <strain evidence="3 4">JCM 21142</strain>
    </source>
</reference>
<evidence type="ECO:0000313" key="3">
    <source>
        <dbReference type="EMBL" id="GAF04370.1"/>
    </source>
</evidence>
<dbReference type="eggNOG" id="ENOG5033CH2">
    <property type="taxonomic scope" value="Bacteria"/>
</dbReference>
<keyword evidence="1" id="KW-0812">Transmembrane</keyword>
<feature type="transmembrane region" description="Helical" evidence="1">
    <location>
        <begin position="6"/>
        <end position="24"/>
    </location>
</feature>
<gene>
    <name evidence="3" type="ORF">JCM21142_73073</name>
</gene>
<dbReference type="OrthoDB" id="679295at2"/>
<dbReference type="AlphaFoldDB" id="W7Y0D3"/>
<organism evidence="3 4">
    <name type="scientific">Saccharicrinis fermentans DSM 9555 = JCM 21142</name>
    <dbReference type="NCBI Taxonomy" id="869213"/>
    <lineage>
        <taxon>Bacteria</taxon>
        <taxon>Pseudomonadati</taxon>
        <taxon>Bacteroidota</taxon>
        <taxon>Bacteroidia</taxon>
        <taxon>Marinilabiliales</taxon>
        <taxon>Marinilabiliaceae</taxon>
        <taxon>Saccharicrinis</taxon>
    </lineage>
</organism>
<keyword evidence="1" id="KW-0472">Membrane</keyword>
<comment type="caution">
    <text evidence="3">The sequence shown here is derived from an EMBL/GenBank/DDBJ whole genome shotgun (WGS) entry which is preliminary data.</text>
</comment>
<protein>
    <recommendedName>
        <fullName evidence="2">DUF6249 domain-containing protein</fullName>
    </recommendedName>
</protein>
<dbReference type="InterPro" id="IPR046216">
    <property type="entry name" value="DUF6249"/>
</dbReference>
<evidence type="ECO:0000256" key="1">
    <source>
        <dbReference type="SAM" id="Phobius"/>
    </source>
</evidence>
<accession>W7Y0D3</accession>
<dbReference type="Pfam" id="PF19762">
    <property type="entry name" value="DUF6249"/>
    <property type="match status" value="1"/>
</dbReference>
<proteinExistence type="predicted"/>
<evidence type="ECO:0000313" key="4">
    <source>
        <dbReference type="Proteomes" id="UP000019402"/>
    </source>
</evidence>
<feature type="transmembrane region" description="Helical" evidence="1">
    <location>
        <begin position="88"/>
        <end position="106"/>
    </location>
</feature>
<feature type="domain" description="DUF6249" evidence="2">
    <location>
        <begin position="8"/>
        <end position="108"/>
    </location>
</feature>
<keyword evidence="1" id="KW-1133">Transmembrane helix</keyword>
<evidence type="ECO:0000259" key="2">
    <source>
        <dbReference type="Pfam" id="PF19762"/>
    </source>
</evidence>
<feature type="transmembrane region" description="Helical" evidence="1">
    <location>
        <begin position="56"/>
        <end position="76"/>
    </location>
</feature>
<keyword evidence="4" id="KW-1185">Reference proteome</keyword>
<sequence length="120" mass="13358">MDDILVPIVLFTGIFTMIIMTSYYKNRRIERTSLIAAGKDASLFNQGHHKPLVSQALKFGILSIGIGFGLLIGEYLAHNTSIDETVAYLAPVFIIGGASLLVYYLLQKKLDDKHDKEENL</sequence>
<name>W7Y0D3_9BACT</name>
<dbReference type="RefSeq" id="WP_027470304.1">
    <property type="nucleotide sequence ID" value="NZ_BAMD01000043.1"/>
</dbReference>
<dbReference type="EMBL" id="BAMD01000043">
    <property type="protein sequence ID" value="GAF04370.1"/>
    <property type="molecule type" value="Genomic_DNA"/>
</dbReference>